<evidence type="ECO:0000256" key="2">
    <source>
        <dbReference type="ARBA" id="ARBA00022603"/>
    </source>
</evidence>
<keyword evidence="6" id="KW-1185">Reference proteome</keyword>
<dbReference type="Gene3D" id="3.40.50.150">
    <property type="entry name" value="Vaccinia Virus protein VP39"/>
    <property type="match status" value="1"/>
</dbReference>
<keyword evidence="3" id="KW-0808">Transferase</keyword>
<dbReference type="EMBL" id="CM001023">
    <property type="protein sequence ID" value="EAZ80636.1"/>
    <property type="molecule type" value="Genomic_DNA"/>
</dbReference>
<dbReference type="OrthoDB" id="9778208at2"/>
<evidence type="ECO:0000313" key="5">
    <source>
        <dbReference type="EMBL" id="EAZ80636.1"/>
    </source>
</evidence>
<proteinExistence type="predicted"/>
<dbReference type="SUPFAM" id="SSF53335">
    <property type="entry name" value="S-adenosyl-L-methionine-dependent methyltransferases"/>
    <property type="match status" value="1"/>
</dbReference>
<dbReference type="AlphaFoldDB" id="A3HZF0"/>
<dbReference type="PROSITE" id="PS51585">
    <property type="entry name" value="SAM_MT_TPMT"/>
    <property type="match status" value="1"/>
</dbReference>
<dbReference type="STRING" id="388413.ALPR1_06920"/>
<gene>
    <name evidence="5" type="ORF">ALPR1_06920</name>
</gene>
<dbReference type="EMBL" id="AAXU02000001">
    <property type="protein sequence ID" value="EAZ80636.1"/>
    <property type="molecule type" value="Genomic_DNA"/>
</dbReference>
<comment type="caution">
    <text evidence="5">The sequence shown here is derived from an EMBL/GenBank/DDBJ whole genome shotgun (WGS) entry which is preliminary data.</text>
</comment>
<evidence type="ECO:0000313" key="6">
    <source>
        <dbReference type="Proteomes" id="UP000003919"/>
    </source>
</evidence>
<sequence length="196" mass="22257">MAELDEKYWSERYKSGLTGWDIGFPSTPIVQYLDQIVNKDVEILIPGAGNAYEAYYAFQSGFSNVHVLDISQEPLRNFKDKFPNFPSSNLHHGDFFEHHGSYNLILEQTFFCALNPSLRPKYVKKMSELLLKGGKLVGLLFNKEFNSPGPPFGGGIKEYQKLFHNSFEIDVMEECYNSIPARAGSEAFIRLINSKG</sequence>
<dbReference type="GO" id="GO:0008757">
    <property type="term" value="F:S-adenosylmethionine-dependent methyltransferase activity"/>
    <property type="evidence" value="ECO:0007669"/>
    <property type="project" value="InterPro"/>
</dbReference>
<dbReference type="Pfam" id="PF05724">
    <property type="entry name" value="TPMT"/>
    <property type="match status" value="1"/>
</dbReference>
<evidence type="ECO:0000256" key="1">
    <source>
        <dbReference type="ARBA" id="ARBA00022553"/>
    </source>
</evidence>
<keyword evidence="2" id="KW-0489">Methyltransferase</keyword>
<reference evidence="5 6" key="1">
    <citation type="journal article" date="2011" name="J. Bacteriol.">
        <title>Complete genome sequence of Algoriphagus sp. PR1, bacterial prey of a colony-forming choanoflagellate.</title>
        <authorList>
            <person name="Alegado R.A."/>
            <person name="Ferriera S."/>
            <person name="Nusbaum C."/>
            <person name="Young S.K."/>
            <person name="Zeng Q."/>
            <person name="Imamovic A."/>
            <person name="Fairclough S.R."/>
            <person name="King N."/>
        </authorList>
    </citation>
    <scope>NUCLEOTIDE SEQUENCE [LARGE SCALE GENOMIC DNA]</scope>
    <source>
        <strain evidence="5 6">PR1</strain>
    </source>
</reference>
<evidence type="ECO:0000256" key="4">
    <source>
        <dbReference type="ARBA" id="ARBA00022691"/>
    </source>
</evidence>
<dbReference type="PANTHER" id="PTHR32183">
    <property type="match status" value="1"/>
</dbReference>
<protein>
    <submittedName>
        <fullName evidence="5">Thiopurine S-methyltransferase</fullName>
    </submittedName>
</protein>
<organism evidence="5 6">
    <name type="scientific">Algoriphagus machipongonensis</name>
    <dbReference type="NCBI Taxonomy" id="388413"/>
    <lineage>
        <taxon>Bacteria</taxon>
        <taxon>Pseudomonadati</taxon>
        <taxon>Bacteroidota</taxon>
        <taxon>Cytophagia</taxon>
        <taxon>Cytophagales</taxon>
        <taxon>Cyclobacteriaceae</taxon>
        <taxon>Algoriphagus</taxon>
    </lineage>
</organism>
<dbReference type="PANTHER" id="PTHR32183:SF6">
    <property type="entry name" value="CYSTEINE SULFINATE DESULFINASE_CYSTEINE DESULFURASE AND RELATED ENZYMES"/>
    <property type="match status" value="1"/>
</dbReference>
<dbReference type="CDD" id="cd02440">
    <property type="entry name" value="AdoMet_MTases"/>
    <property type="match status" value="1"/>
</dbReference>
<dbReference type="HOGENOM" id="CLU_056435_1_2_10"/>
<dbReference type="Proteomes" id="UP000003919">
    <property type="component" value="Chromosome"/>
</dbReference>
<evidence type="ECO:0000256" key="3">
    <source>
        <dbReference type="ARBA" id="ARBA00022679"/>
    </source>
</evidence>
<dbReference type="GO" id="GO:0032259">
    <property type="term" value="P:methylation"/>
    <property type="evidence" value="ECO:0007669"/>
    <property type="project" value="UniProtKB-KW"/>
</dbReference>
<dbReference type="InterPro" id="IPR008854">
    <property type="entry name" value="TPMT"/>
</dbReference>
<accession>A3HZF0</accession>
<dbReference type="InterPro" id="IPR029063">
    <property type="entry name" value="SAM-dependent_MTases_sf"/>
</dbReference>
<dbReference type="eggNOG" id="COG0500">
    <property type="taxonomic scope" value="Bacteria"/>
</dbReference>
<dbReference type="RefSeq" id="WP_008199389.1">
    <property type="nucleotide sequence ID" value="NZ_CM001023.1"/>
</dbReference>
<name>A3HZF0_9BACT</name>
<keyword evidence="1" id="KW-0597">Phosphoprotein</keyword>
<keyword evidence="4" id="KW-0949">S-adenosyl-L-methionine</keyword>